<dbReference type="Proteomes" id="UP000838756">
    <property type="component" value="Unassembled WGS sequence"/>
</dbReference>
<keyword evidence="2" id="KW-1185">Reference proteome</keyword>
<dbReference type="AlphaFoldDB" id="A0A8S4SN26"/>
<gene>
    <name evidence="1" type="primary">jg10224</name>
    <name evidence="1" type="ORF">PAEG_LOCUS26490</name>
</gene>
<name>A0A8S4SN26_9NEOP</name>
<reference evidence="1" key="1">
    <citation type="submission" date="2022-03" db="EMBL/GenBank/DDBJ databases">
        <authorList>
            <person name="Lindestad O."/>
        </authorList>
    </citation>
    <scope>NUCLEOTIDE SEQUENCE</scope>
</reference>
<comment type="caution">
    <text evidence="1">The sequence shown here is derived from an EMBL/GenBank/DDBJ whole genome shotgun (WGS) entry which is preliminary data.</text>
</comment>
<sequence>MKMLRGAADVTRLDKVRNEYIKKRTPCFHVVTTVVKDIKNSNLNFVTTQDSRVDKHPDTEKYSCSSHKHHPVVGIERTAMDSDSRVAVYCTSRPSKKKVRGAC</sequence>
<protein>
    <submittedName>
        <fullName evidence="1">Jg10224 protein</fullName>
    </submittedName>
</protein>
<evidence type="ECO:0000313" key="2">
    <source>
        <dbReference type="Proteomes" id="UP000838756"/>
    </source>
</evidence>
<evidence type="ECO:0000313" key="1">
    <source>
        <dbReference type="EMBL" id="CAH2268036.1"/>
    </source>
</evidence>
<dbReference type="EMBL" id="CAKXAJ010026413">
    <property type="protein sequence ID" value="CAH2268036.1"/>
    <property type="molecule type" value="Genomic_DNA"/>
</dbReference>
<accession>A0A8S4SN26</accession>
<proteinExistence type="predicted"/>
<organism evidence="1 2">
    <name type="scientific">Pararge aegeria aegeria</name>
    <dbReference type="NCBI Taxonomy" id="348720"/>
    <lineage>
        <taxon>Eukaryota</taxon>
        <taxon>Metazoa</taxon>
        <taxon>Ecdysozoa</taxon>
        <taxon>Arthropoda</taxon>
        <taxon>Hexapoda</taxon>
        <taxon>Insecta</taxon>
        <taxon>Pterygota</taxon>
        <taxon>Neoptera</taxon>
        <taxon>Endopterygota</taxon>
        <taxon>Lepidoptera</taxon>
        <taxon>Glossata</taxon>
        <taxon>Ditrysia</taxon>
        <taxon>Papilionoidea</taxon>
        <taxon>Nymphalidae</taxon>
        <taxon>Satyrinae</taxon>
        <taxon>Satyrini</taxon>
        <taxon>Parargina</taxon>
        <taxon>Pararge</taxon>
    </lineage>
</organism>